<name>A0A1X7BR51_9RHOB</name>
<evidence type="ECO:0000256" key="6">
    <source>
        <dbReference type="ARBA" id="ARBA00023014"/>
    </source>
</evidence>
<keyword evidence="4" id="KW-0560">Oxidoreductase</keyword>
<evidence type="ECO:0000256" key="2">
    <source>
        <dbReference type="ARBA" id="ARBA00022617"/>
    </source>
</evidence>
<dbReference type="InterPro" id="IPR006066">
    <property type="entry name" value="NO2/SO3_Rdtase_FeS/sirohaem_BS"/>
</dbReference>
<dbReference type="Pfam" id="PF03460">
    <property type="entry name" value="NIR_SIR_ferr"/>
    <property type="match status" value="1"/>
</dbReference>
<dbReference type="InterPro" id="IPR045854">
    <property type="entry name" value="NO2/SO3_Rdtase_4Fe4S_sf"/>
</dbReference>
<dbReference type="GO" id="GO:0020037">
    <property type="term" value="F:heme binding"/>
    <property type="evidence" value="ECO:0007669"/>
    <property type="project" value="InterPro"/>
</dbReference>
<sequence length="379" mass="40435">MSAPLVKGWCPGAYRPMMSGDGLVVRVRPWLGQLNADQVIGLCELSDQFGNGTIDLTSRANLQIRGVSETDHPALIDALQGLNLLEADPELEARRNIILTSDRQGGDLTHQLGLALLNTLKDLPELPAKMGFAIDTGLHSQLSGCSADFRFELSADGALILRADGAPCGKVISSESAMEELSKLMSWFVESGGKLNGRMSRHIRHTALPQEWQSCAPRVAGPKPTPGTTPLGPVFGAPFGQLNPRALSKLMNDSNATAMRPMPDRLFLLLDGNDASSPDFVTRPDDPTLSVHACPGAPFCPQAEAPTRDIARALASKLPDGTSLHVSGCAKGCALPRTADLTLVGANGRFNLVSEGTPWDEPSQSGLTPEMIHQQIERL</sequence>
<accession>A0A1X7BR51</accession>
<dbReference type="OrthoDB" id="7459360at2"/>
<evidence type="ECO:0000313" key="8">
    <source>
        <dbReference type="EMBL" id="SMC12053.1"/>
    </source>
</evidence>
<keyword evidence="3" id="KW-0479">Metal-binding</keyword>
<keyword evidence="2" id="KW-0349">Heme</keyword>
<dbReference type="InterPro" id="IPR036136">
    <property type="entry name" value="Nit/Sulf_reduc_fer-like_dom_sf"/>
</dbReference>
<dbReference type="Gene3D" id="3.30.413.10">
    <property type="entry name" value="Sulfite Reductase Hemoprotein, domain 1"/>
    <property type="match status" value="1"/>
</dbReference>
<proteinExistence type="predicted"/>
<dbReference type="PROSITE" id="PS00365">
    <property type="entry name" value="NIR_SIR"/>
    <property type="match status" value="1"/>
</dbReference>
<evidence type="ECO:0000259" key="7">
    <source>
        <dbReference type="Pfam" id="PF03460"/>
    </source>
</evidence>
<gene>
    <name evidence="8" type="ORF">ROA7745_01875</name>
</gene>
<dbReference type="PANTHER" id="PTHR32439">
    <property type="entry name" value="FERREDOXIN--NITRITE REDUCTASE, CHLOROPLASTIC"/>
    <property type="match status" value="1"/>
</dbReference>
<keyword evidence="9" id="KW-1185">Reference proteome</keyword>
<dbReference type="InterPro" id="IPR051329">
    <property type="entry name" value="NIR_SIR_4Fe-4S"/>
</dbReference>
<keyword evidence="6" id="KW-0411">Iron-sulfur</keyword>
<dbReference type="Proteomes" id="UP000193224">
    <property type="component" value="Unassembled WGS sequence"/>
</dbReference>
<evidence type="ECO:0000256" key="5">
    <source>
        <dbReference type="ARBA" id="ARBA00023004"/>
    </source>
</evidence>
<feature type="domain" description="Nitrite/Sulfite reductase ferredoxin-like" evidence="7">
    <location>
        <begin position="16"/>
        <end position="80"/>
    </location>
</feature>
<dbReference type="SUPFAM" id="SSF55124">
    <property type="entry name" value="Nitrite/Sulfite reductase N-terminal domain-like"/>
    <property type="match status" value="1"/>
</dbReference>
<reference evidence="8 9" key="1">
    <citation type="submission" date="2017-03" db="EMBL/GenBank/DDBJ databases">
        <authorList>
            <person name="Afonso C.L."/>
            <person name="Miller P.J."/>
            <person name="Scott M.A."/>
            <person name="Spackman E."/>
            <person name="Goraichik I."/>
            <person name="Dimitrov K.M."/>
            <person name="Suarez D.L."/>
            <person name="Swayne D.E."/>
        </authorList>
    </citation>
    <scope>NUCLEOTIDE SEQUENCE [LARGE SCALE GENOMIC DNA]</scope>
    <source>
        <strain evidence="8 9">CECT 7745</strain>
    </source>
</reference>
<dbReference type="GO" id="GO:0046872">
    <property type="term" value="F:metal ion binding"/>
    <property type="evidence" value="ECO:0007669"/>
    <property type="project" value="UniProtKB-KW"/>
</dbReference>
<dbReference type="PANTHER" id="PTHR32439:SF9">
    <property type="entry name" value="BLR3264 PROTEIN"/>
    <property type="match status" value="1"/>
</dbReference>
<keyword evidence="1" id="KW-0004">4Fe-4S</keyword>
<dbReference type="AlphaFoldDB" id="A0A1X7BR51"/>
<organism evidence="8 9">
    <name type="scientific">Roseovarius aestuarii</name>
    <dbReference type="NCBI Taxonomy" id="475083"/>
    <lineage>
        <taxon>Bacteria</taxon>
        <taxon>Pseudomonadati</taxon>
        <taxon>Pseudomonadota</taxon>
        <taxon>Alphaproteobacteria</taxon>
        <taxon>Rhodobacterales</taxon>
        <taxon>Roseobacteraceae</taxon>
        <taxon>Roseovarius</taxon>
    </lineage>
</organism>
<evidence type="ECO:0000256" key="3">
    <source>
        <dbReference type="ARBA" id="ARBA00022723"/>
    </source>
</evidence>
<dbReference type="GO" id="GO:0051539">
    <property type="term" value="F:4 iron, 4 sulfur cluster binding"/>
    <property type="evidence" value="ECO:0007669"/>
    <property type="project" value="UniProtKB-KW"/>
</dbReference>
<dbReference type="InterPro" id="IPR005117">
    <property type="entry name" value="NiRdtase/SiRdtase_haem-b_fer"/>
</dbReference>
<dbReference type="SUPFAM" id="SSF56014">
    <property type="entry name" value="Nitrite and sulphite reductase 4Fe-4S domain-like"/>
    <property type="match status" value="1"/>
</dbReference>
<keyword evidence="5" id="KW-0408">Iron</keyword>
<dbReference type="Gene3D" id="3.90.480.20">
    <property type="match status" value="1"/>
</dbReference>
<dbReference type="GO" id="GO:0016491">
    <property type="term" value="F:oxidoreductase activity"/>
    <property type="evidence" value="ECO:0007669"/>
    <property type="project" value="UniProtKB-KW"/>
</dbReference>
<protein>
    <submittedName>
        <fullName evidence="8">Ferredoxin-nitrite reductase</fullName>
    </submittedName>
</protein>
<evidence type="ECO:0000256" key="4">
    <source>
        <dbReference type="ARBA" id="ARBA00023002"/>
    </source>
</evidence>
<dbReference type="RefSeq" id="WP_085800004.1">
    <property type="nucleotide sequence ID" value="NZ_FWXB01000005.1"/>
</dbReference>
<dbReference type="EMBL" id="FWXB01000005">
    <property type="protein sequence ID" value="SMC12053.1"/>
    <property type="molecule type" value="Genomic_DNA"/>
</dbReference>
<evidence type="ECO:0000256" key="1">
    <source>
        <dbReference type="ARBA" id="ARBA00022485"/>
    </source>
</evidence>
<evidence type="ECO:0000313" key="9">
    <source>
        <dbReference type="Proteomes" id="UP000193224"/>
    </source>
</evidence>